<name>A0ABX7P2H2_9BACT</name>
<evidence type="ECO:0008006" key="4">
    <source>
        <dbReference type="Google" id="ProtNLM"/>
    </source>
</evidence>
<evidence type="ECO:0000313" key="3">
    <source>
        <dbReference type="Proteomes" id="UP000662747"/>
    </source>
</evidence>
<keyword evidence="1" id="KW-0732">Signal</keyword>
<accession>A0ABX7P2H2</accession>
<dbReference type="RefSeq" id="WP_206725220.1">
    <property type="nucleotide sequence ID" value="NZ_CP071090.1"/>
</dbReference>
<organism evidence="2 3">
    <name type="scientific">Pyxidicoccus parkwayensis</name>
    <dbReference type="NCBI Taxonomy" id="2813578"/>
    <lineage>
        <taxon>Bacteria</taxon>
        <taxon>Pseudomonadati</taxon>
        <taxon>Myxococcota</taxon>
        <taxon>Myxococcia</taxon>
        <taxon>Myxococcales</taxon>
        <taxon>Cystobacterineae</taxon>
        <taxon>Myxococcaceae</taxon>
        <taxon>Pyxidicoccus</taxon>
    </lineage>
</organism>
<dbReference type="SUPFAM" id="SSF49464">
    <property type="entry name" value="Carboxypeptidase regulatory domain-like"/>
    <property type="match status" value="1"/>
</dbReference>
<dbReference type="EMBL" id="CP071090">
    <property type="protein sequence ID" value="QSQ23648.1"/>
    <property type="molecule type" value="Genomic_DNA"/>
</dbReference>
<evidence type="ECO:0000313" key="2">
    <source>
        <dbReference type="EMBL" id="QSQ23648.1"/>
    </source>
</evidence>
<gene>
    <name evidence="2" type="ORF">JY651_01285</name>
</gene>
<dbReference type="InterPro" id="IPR008969">
    <property type="entry name" value="CarboxyPept-like_regulatory"/>
</dbReference>
<evidence type="ECO:0000256" key="1">
    <source>
        <dbReference type="SAM" id="SignalP"/>
    </source>
</evidence>
<protein>
    <recommendedName>
        <fullName evidence="4">Peptidase M10 metallopeptidase domain-containing protein</fullName>
    </recommendedName>
</protein>
<sequence>MTVLLRVLAVSALGLSLNACVYGYVKSAYTGEPLYGAGVMVSGTCTGSGCFSSTLNGEATNAEGFFVFDAYGNQHGPDKVKYITPFPGEEAISLFIGHSGHDDVMLYHRPRYESVTQDGQEYLVSNVQTVYLCGAGTPDSDFDGVCDDAESIYGTNPNSRDTDGDRISDFAELYGYGGVDLRYYGANPLKKDVFVEVDYYANRKPSQSAIDKVVAAFANAPVSNPDGTTGIALHVVLDSQIEDVDANPNLSSNWTDFDVIKAKYFPARRAPFFHYALFANTLNSGTSTGLSRGLPGHDFMVTLGAWPTPGGTELQQAGALMHQLGHNLGLQHGGNESTNYKPNYLSVMNDTYQVIGLRVDGVDGTLDYSRLRIASVNEGSLSEPNAFAPLLLSTEADLSHYGVNIQGSWRMGNASANLDFSGNGVISPGIVSLDFNGDGDTLDTVNASQNDWVALAYSGAGSIGDPHLGASLNMVAASAFLVPPDRVEQCLTAPGAKK</sequence>
<feature type="signal peptide" evidence="1">
    <location>
        <begin position="1"/>
        <end position="19"/>
    </location>
</feature>
<reference evidence="2 3" key="1">
    <citation type="submission" date="2021-02" db="EMBL/GenBank/DDBJ databases">
        <title>De Novo genome assembly of isolated myxobacteria.</title>
        <authorList>
            <person name="Stevens D.C."/>
        </authorList>
    </citation>
    <scope>NUCLEOTIDE SEQUENCE [LARGE SCALE GENOMIC DNA]</scope>
    <source>
        <strain evidence="3">SCPEA02</strain>
    </source>
</reference>
<dbReference type="Proteomes" id="UP000662747">
    <property type="component" value="Chromosome"/>
</dbReference>
<proteinExistence type="predicted"/>
<feature type="chain" id="PRO_5047388171" description="Peptidase M10 metallopeptidase domain-containing protein" evidence="1">
    <location>
        <begin position="20"/>
        <end position="498"/>
    </location>
</feature>
<keyword evidence="3" id="KW-1185">Reference proteome</keyword>
<dbReference type="SUPFAM" id="SSF55486">
    <property type="entry name" value="Metalloproteases ('zincins'), catalytic domain"/>
    <property type="match status" value="1"/>
</dbReference>